<feature type="domain" description="Enoyl reductase (ER)" evidence="7">
    <location>
        <begin position="14"/>
        <end position="339"/>
    </location>
</feature>
<dbReference type="Pfam" id="PF00107">
    <property type="entry name" value="ADH_zinc_N"/>
    <property type="match status" value="1"/>
</dbReference>
<dbReference type="Pfam" id="PF08240">
    <property type="entry name" value="ADH_N"/>
    <property type="match status" value="1"/>
</dbReference>
<reference evidence="9" key="1">
    <citation type="submission" date="2016-02" db="EMBL/GenBank/DDBJ databases">
        <title>Comparative genomics of biotechnologically important yeasts.</title>
        <authorList>
            <consortium name="DOE Joint Genome Institute"/>
            <person name="Riley R."/>
            <person name="Haridas S."/>
            <person name="Wolfe K.H."/>
            <person name="Lopes M.R."/>
            <person name="Hittinger C.T."/>
            <person name="Goker M."/>
            <person name="Salamov A."/>
            <person name="Wisecaver J."/>
            <person name="Long T.M."/>
            <person name="Aerts A.L."/>
            <person name="Barry K."/>
            <person name="Choi C."/>
            <person name="Clum A."/>
            <person name="Coughlan A.Y."/>
            <person name="Deshpande S."/>
            <person name="Douglass A.P."/>
            <person name="Hanson S.J."/>
            <person name="Klenk H.-P."/>
            <person name="Labutti K."/>
            <person name="Lapidus A."/>
            <person name="Lindquist E."/>
            <person name="Lipzen A."/>
            <person name="Meier-Kolthoff J.P."/>
            <person name="Ohm R.A."/>
            <person name="Otillar R.P."/>
            <person name="Pangilinan J."/>
            <person name="Peng Y."/>
            <person name="Rokas A."/>
            <person name="Rosa C.A."/>
            <person name="Scheuner C."/>
            <person name="Sibirny A.A."/>
            <person name="Slot J.C."/>
            <person name="Stielow J.B."/>
            <person name="Sun H."/>
            <person name="Kurtzman C.P."/>
            <person name="Blackwell M."/>
            <person name="Jeffries T.W."/>
            <person name="Grigoriev I.V."/>
        </authorList>
    </citation>
    <scope>NUCLEOTIDE SEQUENCE [LARGE SCALE GENOMIC DNA]</scope>
    <source>
        <strain evidence="9">NRRL Y-17796</strain>
    </source>
</reference>
<dbReference type="SUPFAM" id="SSF51735">
    <property type="entry name" value="NAD(P)-binding Rossmann-fold domains"/>
    <property type="match status" value="1"/>
</dbReference>
<protein>
    <recommendedName>
        <fullName evidence="7">Enoyl reductase (ER) domain-containing protein</fullName>
    </recommendedName>
</protein>
<evidence type="ECO:0000313" key="8">
    <source>
        <dbReference type="EMBL" id="ODV92035.1"/>
    </source>
</evidence>
<dbReference type="GO" id="GO:0000721">
    <property type="term" value="F:(R,R)-butanediol dehydrogenase activity"/>
    <property type="evidence" value="ECO:0007669"/>
    <property type="project" value="TreeGrafter"/>
</dbReference>
<gene>
    <name evidence="8" type="ORF">CANCADRAFT_30303</name>
</gene>
<dbReference type="InterPro" id="IPR036291">
    <property type="entry name" value="NAD(P)-bd_dom_sf"/>
</dbReference>
<comment type="similarity">
    <text evidence="2 6">Belongs to the zinc-containing alcohol dehydrogenase family.</text>
</comment>
<dbReference type="AlphaFoldDB" id="A0A1E4TJU6"/>
<dbReference type="GO" id="GO:0034079">
    <property type="term" value="P:butanediol biosynthetic process"/>
    <property type="evidence" value="ECO:0007669"/>
    <property type="project" value="TreeGrafter"/>
</dbReference>
<keyword evidence="9" id="KW-1185">Reference proteome</keyword>
<evidence type="ECO:0000256" key="4">
    <source>
        <dbReference type="ARBA" id="ARBA00022833"/>
    </source>
</evidence>
<dbReference type="InterPro" id="IPR013149">
    <property type="entry name" value="ADH-like_C"/>
</dbReference>
<dbReference type="OrthoDB" id="5363962at2759"/>
<evidence type="ECO:0000256" key="5">
    <source>
        <dbReference type="ARBA" id="ARBA00023002"/>
    </source>
</evidence>
<dbReference type="PANTHER" id="PTHR43161">
    <property type="entry name" value="SORBITOL DEHYDROGENASE"/>
    <property type="match status" value="1"/>
</dbReference>
<accession>A0A1E4TJU6</accession>
<dbReference type="Gene3D" id="3.90.180.10">
    <property type="entry name" value="Medium-chain alcohol dehydrogenases, catalytic domain"/>
    <property type="match status" value="1"/>
</dbReference>
<organism evidence="8 9">
    <name type="scientific">Tortispora caseinolytica NRRL Y-17796</name>
    <dbReference type="NCBI Taxonomy" id="767744"/>
    <lineage>
        <taxon>Eukaryota</taxon>
        <taxon>Fungi</taxon>
        <taxon>Dikarya</taxon>
        <taxon>Ascomycota</taxon>
        <taxon>Saccharomycotina</taxon>
        <taxon>Trigonopsidomycetes</taxon>
        <taxon>Trigonopsidales</taxon>
        <taxon>Trigonopsidaceae</taxon>
        <taxon>Tortispora</taxon>
    </lineage>
</organism>
<keyword evidence="4 6" id="KW-0862">Zinc</keyword>
<keyword evidence="3 6" id="KW-0479">Metal-binding</keyword>
<dbReference type="PROSITE" id="PS00059">
    <property type="entry name" value="ADH_ZINC"/>
    <property type="match status" value="1"/>
</dbReference>
<dbReference type="GO" id="GO:0008270">
    <property type="term" value="F:zinc ion binding"/>
    <property type="evidence" value="ECO:0007669"/>
    <property type="project" value="InterPro"/>
</dbReference>
<evidence type="ECO:0000256" key="2">
    <source>
        <dbReference type="ARBA" id="ARBA00008072"/>
    </source>
</evidence>
<dbReference type="PANTHER" id="PTHR43161:SF23">
    <property type="entry name" value="(R,R)-BUTANEDIOL DEHYDROGENASE-RELATED"/>
    <property type="match status" value="1"/>
</dbReference>
<evidence type="ECO:0000313" key="9">
    <source>
        <dbReference type="Proteomes" id="UP000095023"/>
    </source>
</evidence>
<dbReference type="SMART" id="SM00829">
    <property type="entry name" value="PKS_ER"/>
    <property type="match status" value="1"/>
</dbReference>
<keyword evidence="5" id="KW-0560">Oxidoreductase</keyword>
<evidence type="ECO:0000256" key="3">
    <source>
        <dbReference type="ARBA" id="ARBA00022723"/>
    </source>
</evidence>
<dbReference type="InterPro" id="IPR013154">
    <property type="entry name" value="ADH-like_N"/>
</dbReference>
<dbReference type="InterPro" id="IPR002328">
    <property type="entry name" value="ADH_Zn_CS"/>
</dbReference>
<proteinExistence type="inferred from homology"/>
<dbReference type="GO" id="GO:0005737">
    <property type="term" value="C:cytoplasm"/>
    <property type="evidence" value="ECO:0007669"/>
    <property type="project" value="TreeGrafter"/>
</dbReference>
<dbReference type="Proteomes" id="UP000095023">
    <property type="component" value="Unassembled WGS sequence"/>
</dbReference>
<dbReference type="EMBL" id="KV453841">
    <property type="protein sequence ID" value="ODV92035.1"/>
    <property type="molecule type" value="Genomic_DNA"/>
</dbReference>
<dbReference type="CDD" id="cd08233">
    <property type="entry name" value="butanediol_DH_like"/>
    <property type="match status" value="1"/>
</dbReference>
<dbReference type="Gene3D" id="3.40.50.720">
    <property type="entry name" value="NAD(P)-binding Rossmann-like Domain"/>
    <property type="match status" value="1"/>
</dbReference>
<dbReference type="InterPro" id="IPR020843">
    <property type="entry name" value="ER"/>
</dbReference>
<dbReference type="InterPro" id="IPR011032">
    <property type="entry name" value="GroES-like_sf"/>
</dbReference>
<dbReference type="SUPFAM" id="SSF50129">
    <property type="entry name" value="GroES-like"/>
    <property type="match status" value="1"/>
</dbReference>
<sequence length="369" mass="39764">MAPVKSITAVRFHGANNITVDEVACPEINHPHDVLFEPHWSGICGTDLHEYECGPVLIPHPGHPHPLTKAEPPVTIGHEMSGVVVEVGSAVTKVKPGDKICIEAVISCGKCYACSRGQTNCCTDRGFYGLSGIGGGFAELSVAPESIVHKLPNDIDLKIGALVEPLAVAYHAVKLGDVKEGDTALILGAGPIGIACILALQIVGFSKIYVSEPALIRRNQAERFGATVIDPLNEDTLERVREITNNAGVDVTFDCAGNQLVAELALNALRPGGKAVIIAISAKPFIIDYYSLLIDQEKSLVGSICYNYQDFEDVIDALRTKKIDPSPMITGTINARHIVEHGFEQLVHHKEEHIKIIGTLKDELLYHLV</sequence>
<evidence type="ECO:0000256" key="6">
    <source>
        <dbReference type="RuleBase" id="RU361277"/>
    </source>
</evidence>
<evidence type="ECO:0000259" key="7">
    <source>
        <dbReference type="SMART" id="SM00829"/>
    </source>
</evidence>
<comment type="cofactor">
    <cofactor evidence="1 6">
        <name>Zn(2+)</name>
        <dbReference type="ChEBI" id="CHEBI:29105"/>
    </cofactor>
</comment>
<name>A0A1E4TJU6_9ASCO</name>
<evidence type="ECO:0000256" key="1">
    <source>
        <dbReference type="ARBA" id="ARBA00001947"/>
    </source>
</evidence>